<dbReference type="InterPro" id="IPR000086">
    <property type="entry name" value="NUDIX_hydrolase_dom"/>
</dbReference>
<evidence type="ECO:0000313" key="2">
    <source>
        <dbReference type="EMBL" id="KAK9819557.1"/>
    </source>
</evidence>
<gene>
    <name evidence="2" type="ORF">WJX81_001897</name>
</gene>
<dbReference type="Gene3D" id="3.90.79.10">
    <property type="entry name" value="Nucleoside Triphosphate Pyrophosphohydrolase"/>
    <property type="match status" value="1"/>
</dbReference>
<evidence type="ECO:0000259" key="1">
    <source>
        <dbReference type="PROSITE" id="PS51462"/>
    </source>
</evidence>
<dbReference type="CDD" id="cd02883">
    <property type="entry name" value="NUDIX_Hydrolase"/>
    <property type="match status" value="1"/>
</dbReference>
<dbReference type="Proteomes" id="UP001445335">
    <property type="component" value="Unassembled WGS sequence"/>
</dbReference>
<feature type="domain" description="Nudix hydrolase" evidence="1">
    <location>
        <begin position="21"/>
        <end position="152"/>
    </location>
</feature>
<comment type="caution">
    <text evidence="2">The sequence shown here is derived from an EMBL/GenBank/DDBJ whole genome shotgun (WGS) entry which is preliminary data.</text>
</comment>
<dbReference type="EMBL" id="JALJOU010000117">
    <property type="protein sequence ID" value="KAK9819557.1"/>
    <property type="molecule type" value="Genomic_DNA"/>
</dbReference>
<dbReference type="GO" id="GO:0016627">
    <property type="term" value="F:oxidoreductase activity, acting on the CH-CH group of donors"/>
    <property type="evidence" value="ECO:0007669"/>
    <property type="project" value="InterPro"/>
</dbReference>
<dbReference type="InterPro" id="IPR015797">
    <property type="entry name" value="NUDIX_hydrolase-like_dom_sf"/>
</dbReference>
<dbReference type="InterPro" id="IPR009100">
    <property type="entry name" value="AcylCoA_DH/oxidase_NM_dom_sf"/>
</dbReference>
<sequence>MHRGADEGFSRSYGGTDMTGVEKLGAGLFLVSNRSVLLLQRRSKHNDNKWGLPGGNTEEADASLLDTAKREAAEEMGNVPDFAVTGVVETRRGKSQQKRYDVFVGDVGPEARAAFVPRLNDEHRNASWWPLEASQLQGADLHPVVAAVLAQPLSAALAAALPHWAAQQPLQEPVKLAAGGSGKKKAFLQRRGAGVLYGGEGMVLLVRTVGRRNNEEGDWRVPGADVDMYDADLAAVAARAAERQLGAAPAAEDKGSIVIQWGKRKARLFTVYLRSLAPGARSSFKPELAHLLAEYHWVAPSEAGSMPGMHPLAAQLLAQHAGELLTAFS</sequence>
<dbReference type="PROSITE" id="PS51462">
    <property type="entry name" value="NUDIX"/>
    <property type="match status" value="1"/>
</dbReference>
<name>A0AAW1QDW2_9CHLO</name>
<dbReference type="SUPFAM" id="SSF56645">
    <property type="entry name" value="Acyl-CoA dehydrogenase NM domain-like"/>
    <property type="match status" value="1"/>
</dbReference>
<dbReference type="PANTHER" id="PTHR43736:SF1">
    <property type="entry name" value="DIHYDRONEOPTERIN TRIPHOSPHATE DIPHOSPHATASE"/>
    <property type="match status" value="1"/>
</dbReference>
<evidence type="ECO:0000313" key="3">
    <source>
        <dbReference type="Proteomes" id="UP001445335"/>
    </source>
</evidence>
<reference evidence="2 3" key="1">
    <citation type="journal article" date="2024" name="Nat. Commun.">
        <title>Phylogenomics reveals the evolutionary origins of lichenization in chlorophyte algae.</title>
        <authorList>
            <person name="Puginier C."/>
            <person name="Libourel C."/>
            <person name="Otte J."/>
            <person name="Skaloud P."/>
            <person name="Haon M."/>
            <person name="Grisel S."/>
            <person name="Petersen M."/>
            <person name="Berrin J.G."/>
            <person name="Delaux P.M."/>
            <person name="Dal Grande F."/>
            <person name="Keller J."/>
        </authorList>
    </citation>
    <scope>NUCLEOTIDE SEQUENCE [LARGE SCALE GENOMIC DNA]</scope>
    <source>
        <strain evidence="2 3">SAG 245.80</strain>
    </source>
</reference>
<dbReference type="Pfam" id="PF00293">
    <property type="entry name" value="NUDIX"/>
    <property type="match status" value="1"/>
</dbReference>
<protein>
    <recommendedName>
        <fullName evidence="1">Nudix hydrolase domain-containing protein</fullName>
    </recommendedName>
</protein>
<dbReference type="PANTHER" id="PTHR43736">
    <property type="entry name" value="ADP-RIBOSE PYROPHOSPHATASE"/>
    <property type="match status" value="1"/>
</dbReference>
<proteinExistence type="predicted"/>
<keyword evidence="3" id="KW-1185">Reference proteome</keyword>
<dbReference type="SUPFAM" id="SSF55811">
    <property type="entry name" value="Nudix"/>
    <property type="match status" value="1"/>
</dbReference>
<organism evidence="2 3">
    <name type="scientific">Elliptochloris bilobata</name>
    <dbReference type="NCBI Taxonomy" id="381761"/>
    <lineage>
        <taxon>Eukaryota</taxon>
        <taxon>Viridiplantae</taxon>
        <taxon>Chlorophyta</taxon>
        <taxon>core chlorophytes</taxon>
        <taxon>Trebouxiophyceae</taxon>
        <taxon>Trebouxiophyceae incertae sedis</taxon>
        <taxon>Elliptochloris clade</taxon>
        <taxon>Elliptochloris</taxon>
    </lineage>
</organism>
<dbReference type="AlphaFoldDB" id="A0AAW1QDW2"/>
<accession>A0AAW1QDW2</accession>